<reference evidence="3 4" key="1">
    <citation type="submission" date="2019-07" db="EMBL/GenBank/DDBJ databases">
        <title>Tepidimonas sediminis YIM 72259 draft genome.</title>
        <authorList>
            <person name="Da Costa M.S."/>
            <person name="Froufe H.J.C."/>
            <person name="Egas C."/>
            <person name="Albuquerque L."/>
        </authorList>
    </citation>
    <scope>NUCLEOTIDE SEQUENCE [LARGE SCALE GENOMIC DNA]</scope>
    <source>
        <strain evidence="3 4">YIM 72259</strain>
    </source>
</reference>
<dbReference type="GO" id="GO:0016020">
    <property type="term" value="C:membrane"/>
    <property type="evidence" value="ECO:0007669"/>
    <property type="project" value="TreeGrafter"/>
</dbReference>
<evidence type="ECO:0000313" key="4">
    <source>
        <dbReference type="Proteomes" id="UP000320225"/>
    </source>
</evidence>
<sequence>MSANPPLRDWHGRRVWIVGASSGIGRAVAAALHARGASVIASARQAKALAAWAAAAPRRQALPLDVTDRTAVAAAAAHLWAEGPVDLVLHAAAHYQPQRATVLDLDELLRHQRVNVEGTLHVVGAVVPRLLAQGHGHLSLIASVAGWRGLPQALAYGPTKAALIHLAEILHLDLRPRGIGVSVVNPGFVATPLTAHNTFRMPALLTPEQAAQRILQGWASGAFDIHFPKRFTLVLRLLRCLPYRLYFPLVRRATGL</sequence>
<dbReference type="Proteomes" id="UP000320225">
    <property type="component" value="Unassembled WGS sequence"/>
</dbReference>
<evidence type="ECO:0000256" key="2">
    <source>
        <dbReference type="ARBA" id="ARBA00023002"/>
    </source>
</evidence>
<organism evidence="3 4">
    <name type="scientific">Tepidimonas sediminis</name>
    <dbReference type="NCBI Taxonomy" id="2588941"/>
    <lineage>
        <taxon>Bacteria</taxon>
        <taxon>Pseudomonadati</taxon>
        <taxon>Pseudomonadota</taxon>
        <taxon>Betaproteobacteria</taxon>
        <taxon>Burkholderiales</taxon>
        <taxon>Tepidimonas</taxon>
    </lineage>
</organism>
<keyword evidence="2 3" id="KW-0560">Oxidoreductase</keyword>
<evidence type="ECO:0000256" key="1">
    <source>
        <dbReference type="ARBA" id="ARBA00006484"/>
    </source>
</evidence>
<dbReference type="SUPFAM" id="SSF51735">
    <property type="entry name" value="NAD(P)-binding Rossmann-fold domains"/>
    <property type="match status" value="1"/>
</dbReference>
<dbReference type="InterPro" id="IPR002347">
    <property type="entry name" value="SDR_fam"/>
</dbReference>
<evidence type="ECO:0000313" key="3">
    <source>
        <dbReference type="EMBL" id="TSE26419.1"/>
    </source>
</evidence>
<dbReference type="EC" id="1.-.-.-" evidence="3"/>
<dbReference type="Gene3D" id="3.40.50.720">
    <property type="entry name" value="NAD(P)-binding Rossmann-like Domain"/>
    <property type="match status" value="1"/>
</dbReference>
<dbReference type="GO" id="GO:0016491">
    <property type="term" value="F:oxidoreductase activity"/>
    <property type="evidence" value="ECO:0007669"/>
    <property type="project" value="UniProtKB-KW"/>
</dbReference>
<dbReference type="AlphaFoldDB" id="A0A554WS73"/>
<comment type="similarity">
    <text evidence="1">Belongs to the short-chain dehydrogenases/reductases (SDR) family.</text>
</comment>
<proteinExistence type="inferred from homology"/>
<dbReference type="PRINTS" id="PR00081">
    <property type="entry name" value="GDHRDH"/>
</dbReference>
<dbReference type="InterPro" id="IPR036291">
    <property type="entry name" value="NAD(P)-bd_dom_sf"/>
</dbReference>
<dbReference type="EMBL" id="VJND01000003">
    <property type="protein sequence ID" value="TSE26419.1"/>
    <property type="molecule type" value="Genomic_DNA"/>
</dbReference>
<gene>
    <name evidence="3" type="ORF">Tsedi_00717</name>
</gene>
<dbReference type="PANTHER" id="PTHR44196:SF1">
    <property type="entry name" value="DEHYDROGENASE_REDUCTASE SDR FAMILY MEMBER 7B"/>
    <property type="match status" value="1"/>
</dbReference>
<keyword evidence="4" id="KW-1185">Reference proteome</keyword>
<protein>
    <submittedName>
        <fullName evidence="3">Putative oxidoreductase</fullName>
        <ecNumber evidence="3">1.-.-.-</ecNumber>
    </submittedName>
</protein>
<name>A0A554WS73_9BURK</name>
<comment type="caution">
    <text evidence="3">The sequence shown here is derived from an EMBL/GenBank/DDBJ whole genome shotgun (WGS) entry which is preliminary data.</text>
</comment>
<accession>A0A554WS73</accession>
<dbReference type="RefSeq" id="WP_143893698.1">
    <property type="nucleotide sequence ID" value="NZ_VJND01000003.1"/>
</dbReference>
<dbReference type="PANTHER" id="PTHR44196">
    <property type="entry name" value="DEHYDROGENASE/REDUCTASE SDR FAMILY MEMBER 7B"/>
    <property type="match status" value="1"/>
</dbReference>
<dbReference type="OrthoDB" id="335726at2"/>
<dbReference type="Pfam" id="PF00106">
    <property type="entry name" value="adh_short"/>
    <property type="match status" value="1"/>
</dbReference>